<dbReference type="Proteomes" id="UP001222027">
    <property type="component" value="Unassembled WGS sequence"/>
</dbReference>
<dbReference type="PANTHER" id="PTHR31744:SF208">
    <property type="entry name" value="(WILD MALAYSIAN BANANA) HYPOTHETICAL PROTEIN"/>
    <property type="match status" value="1"/>
</dbReference>
<keyword evidence="8" id="KW-1185">Reference proteome</keyword>
<evidence type="ECO:0000256" key="4">
    <source>
        <dbReference type="ARBA" id="ARBA00023163"/>
    </source>
</evidence>
<dbReference type="GO" id="GO:0003677">
    <property type="term" value="F:DNA binding"/>
    <property type="evidence" value="ECO:0007669"/>
    <property type="project" value="UniProtKB-KW"/>
</dbReference>
<accession>A0AAV8RR04</accession>
<dbReference type="GO" id="GO:0005634">
    <property type="term" value="C:nucleus"/>
    <property type="evidence" value="ECO:0007669"/>
    <property type="project" value="UniProtKB-SubCell"/>
</dbReference>
<proteinExistence type="predicted"/>
<dbReference type="PROSITE" id="PS51005">
    <property type="entry name" value="NAC"/>
    <property type="match status" value="1"/>
</dbReference>
<comment type="caution">
    <text evidence="7">The sequence shown here is derived from an EMBL/GenBank/DDBJ whole genome shotgun (WGS) entry which is preliminary data.</text>
</comment>
<dbReference type="InterPro" id="IPR003441">
    <property type="entry name" value="NAC-dom"/>
</dbReference>
<keyword evidence="2" id="KW-0805">Transcription regulation</keyword>
<evidence type="ECO:0000313" key="8">
    <source>
        <dbReference type="Proteomes" id="UP001222027"/>
    </source>
</evidence>
<evidence type="ECO:0000313" key="7">
    <source>
        <dbReference type="EMBL" id="KAJ8510825.1"/>
    </source>
</evidence>
<protein>
    <recommendedName>
        <fullName evidence="6">NAC domain-containing protein</fullName>
    </recommendedName>
</protein>
<dbReference type="AlphaFoldDB" id="A0AAV8RR04"/>
<evidence type="ECO:0000256" key="3">
    <source>
        <dbReference type="ARBA" id="ARBA00023125"/>
    </source>
</evidence>
<name>A0AAV8RR04_ENSVE</name>
<dbReference type="PANTHER" id="PTHR31744">
    <property type="entry name" value="PROTEIN CUP-SHAPED COTYLEDON 2-RELATED"/>
    <property type="match status" value="1"/>
</dbReference>
<dbReference type="Pfam" id="PF02365">
    <property type="entry name" value="NAM"/>
    <property type="match status" value="1"/>
</dbReference>
<comment type="subcellular location">
    <subcellularLocation>
        <location evidence="1">Nucleus</location>
    </subcellularLocation>
</comment>
<organism evidence="7 8">
    <name type="scientific">Ensete ventricosum</name>
    <name type="common">Abyssinian banana</name>
    <name type="synonym">Musa ensete</name>
    <dbReference type="NCBI Taxonomy" id="4639"/>
    <lineage>
        <taxon>Eukaryota</taxon>
        <taxon>Viridiplantae</taxon>
        <taxon>Streptophyta</taxon>
        <taxon>Embryophyta</taxon>
        <taxon>Tracheophyta</taxon>
        <taxon>Spermatophyta</taxon>
        <taxon>Magnoliopsida</taxon>
        <taxon>Liliopsida</taxon>
        <taxon>Zingiberales</taxon>
        <taxon>Musaceae</taxon>
        <taxon>Ensete</taxon>
    </lineage>
</organism>
<evidence type="ECO:0000256" key="5">
    <source>
        <dbReference type="ARBA" id="ARBA00023242"/>
    </source>
</evidence>
<feature type="domain" description="NAC" evidence="6">
    <location>
        <begin position="6"/>
        <end position="156"/>
    </location>
</feature>
<sequence length="366" mass="40934">MSTASLLPGIRFRPTDEELVGYYLKRKVDGLSTELDLIPVVQLYKYEPWDLPDKSFLPKRDMEWFFFCPRDRKYPNGLRTNRATISGYWKATGKDRKIACEPSLCALRKTLVFYRGRAPGGYRMDWVMHEYRLCENLHEGSSNFVGGFALCRVIKRNVNGMKAGDLHGECKAKRCHSSSDAFKFDPKGYSDKVLDSLEENSSRVTKVSHRSTDSIPIASPDADREIDSAERGFWESQLVSDATKTSLVDRGISSSTITIGNTAEREASLFPFIVNLIEEESVVVDGFPGSGSLLAFPSPAHYMGLYVNAKDITYQSLELDAPRDPSASHSGTETWNSTALASVCRQAGEGEDESLWLHEDNLVVVI</sequence>
<gene>
    <name evidence="7" type="ORF">OPV22_001259</name>
</gene>
<evidence type="ECO:0000256" key="2">
    <source>
        <dbReference type="ARBA" id="ARBA00023015"/>
    </source>
</evidence>
<dbReference type="Gene3D" id="2.170.150.80">
    <property type="entry name" value="NAC domain"/>
    <property type="match status" value="1"/>
</dbReference>
<dbReference type="EMBL" id="JAQQAF010000001">
    <property type="protein sequence ID" value="KAJ8510825.1"/>
    <property type="molecule type" value="Genomic_DNA"/>
</dbReference>
<dbReference type="FunFam" id="2.170.150.80:FF:000002">
    <property type="entry name" value="Nac domain-containing protein 86"/>
    <property type="match status" value="1"/>
</dbReference>
<dbReference type="SUPFAM" id="SSF101941">
    <property type="entry name" value="NAC domain"/>
    <property type="match status" value="1"/>
</dbReference>
<evidence type="ECO:0000259" key="6">
    <source>
        <dbReference type="PROSITE" id="PS51005"/>
    </source>
</evidence>
<keyword evidence="5" id="KW-0539">Nucleus</keyword>
<dbReference type="InterPro" id="IPR036093">
    <property type="entry name" value="NAC_dom_sf"/>
</dbReference>
<keyword evidence="4" id="KW-0804">Transcription</keyword>
<dbReference type="GO" id="GO:0006355">
    <property type="term" value="P:regulation of DNA-templated transcription"/>
    <property type="evidence" value="ECO:0007669"/>
    <property type="project" value="InterPro"/>
</dbReference>
<reference evidence="7 8" key="1">
    <citation type="submission" date="2022-12" db="EMBL/GenBank/DDBJ databases">
        <title>Chromosome-scale assembly of the Ensete ventricosum genome.</title>
        <authorList>
            <person name="Dussert Y."/>
            <person name="Stocks J."/>
            <person name="Wendawek A."/>
            <person name="Woldeyes F."/>
            <person name="Nichols R.A."/>
            <person name="Borrell J.S."/>
        </authorList>
    </citation>
    <scope>NUCLEOTIDE SEQUENCE [LARGE SCALE GENOMIC DNA]</scope>
    <source>
        <strain evidence="8">cv. Maze</strain>
        <tissue evidence="7">Seeds</tissue>
    </source>
</reference>
<keyword evidence="3" id="KW-0238">DNA-binding</keyword>
<evidence type="ECO:0000256" key="1">
    <source>
        <dbReference type="ARBA" id="ARBA00004123"/>
    </source>
</evidence>